<evidence type="ECO:0008006" key="4">
    <source>
        <dbReference type="Google" id="ProtNLM"/>
    </source>
</evidence>
<feature type="transmembrane region" description="Helical" evidence="1">
    <location>
        <begin position="61"/>
        <end position="79"/>
    </location>
</feature>
<sequence length="108" mass="11844">MTGHQCVRPDADAADPWRCPNCGMVWESLSQQSVELHAEHQVDTQEQAETLPWAERPLNRGGVVAGVVMGGIVGLALLLQDQSPVLAAVLGALGLVILTWWFWLFVRK</sequence>
<name>A0ABP7A2H8_9ACTN</name>
<feature type="transmembrane region" description="Helical" evidence="1">
    <location>
        <begin position="85"/>
        <end position="106"/>
    </location>
</feature>
<accession>A0ABP7A2H8</accession>
<protein>
    <recommendedName>
        <fullName evidence="4">C2H2-type domain-containing protein</fullName>
    </recommendedName>
</protein>
<keyword evidence="1" id="KW-1133">Transmembrane helix</keyword>
<proteinExistence type="predicted"/>
<evidence type="ECO:0000256" key="1">
    <source>
        <dbReference type="SAM" id="Phobius"/>
    </source>
</evidence>
<organism evidence="2 3">
    <name type="scientific">Nonomuraea rosea</name>
    <dbReference type="NCBI Taxonomy" id="638574"/>
    <lineage>
        <taxon>Bacteria</taxon>
        <taxon>Bacillati</taxon>
        <taxon>Actinomycetota</taxon>
        <taxon>Actinomycetes</taxon>
        <taxon>Streptosporangiales</taxon>
        <taxon>Streptosporangiaceae</taxon>
        <taxon>Nonomuraea</taxon>
    </lineage>
</organism>
<keyword evidence="3" id="KW-1185">Reference proteome</keyword>
<gene>
    <name evidence="2" type="ORF">GCM10022419_131600</name>
</gene>
<keyword evidence="1" id="KW-0812">Transmembrane</keyword>
<dbReference type="Proteomes" id="UP001500630">
    <property type="component" value="Unassembled WGS sequence"/>
</dbReference>
<evidence type="ECO:0000313" key="2">
    <source>
        <dbReference type="EMBL" id="GAA3623638.1"/>
    </source>
</evidence>
<evidence type="ECO:0000313" key="3">
    <source>
        <dbReference type="Proteomes" id="UP001500630"/>
    </source>
</evidence>
<comment type="caution">
    <text evidence="2">The sequence shown here is derived from an EMBL/GenBank/DDBJ whole genome shotgun (WGS) entry which is preliminary data.</text>
</comment>
<dbReference type="EMBL" id="BAABDQ010000071">
    <property type="protein sequence ID" value="GAA3623638.1"/>
    <property type="molecule type" value="Genomic_DNA"/>
</dbReference>
<keyword evidence="1" id="KW-0472">Membrane</keyword>
<reference evidence="3" key="1">
    <citation type="journal article" date="2019" name="Int. J. Syst. Evol. Microbiol.">
        <title>The Global Catalogue of Microorganisms (GCM) 10K type strain sequencing project: providing services to taxonomists for standard genome sequencing and annotation.</title>
        <authorList>
            <consortium name="The Broad Institute Genomics Platform"/>
            <consortium name="The Broad Institute Genome Sequencing Center for Infectious Disease"/>
            <person name="Wu L."/>
            <person name="Ma J."/>
        </authorList>
    </citation>
    <scope>NUCLEOTIDE SEQUENCE [LARGE SCALE GENOMIC DNA]</scope>
    <source>
        <strain evidence="3">JCM 17326</strain>
    </source>
</reference>